<dbReference type="GO" id="GO:0030416">
    <property type="term" value="P:methylamine metabolic process"/>
    <property type="evidence" value="ECO:0007669"/>
    <property type="project" value="InterPro"/>
</dbReference>
<comment type="caution">
    <text evidence="8">The sequence shown here is derived from an EMBL/GenBank/DDBJ whole genome shotgun (WGS) entry which is preliminary data.</text>
</comment>
<evidence type="ECO:0000313" key="8">
    <source>
        <dbReference type="EMBL" id="RYC13215.1"/>
    </source>
</evidence>
<keyword evidence="3 6" id="KW-1133">Transmembrane helix</keyword>
<dbReference type="Proteomes" id="UP000291101">
    <property type="component" value="Unassembled WGS sequence"/>
</dbReference>
<feature type="transmembrane region" description="Helical" evidence="6">
    <location>
        <begin position="7"/>
        <end position="25"/>
    </location>
</feature>
<evidence type="ECO:0000256" key="3">
    <source>
        <dbReference type="ARBA" id="ARBA00022989"/>
    </source>
</evidence>
<dbReference type="GO" id="GO:0016020">
    <property type="term" value="C:membrane"/>
    <property type="evidence" value="ECO:0007669"/>
    <property type="project" value="UniProtKB-SubCell"/>
</dbReference>
<keyword evidence="2 6" id="KW-0812">Transmembrane</keyword>
<evidence type="ECO:0000256" key="4">
    <source>
        <dbReference type="ARBA" id="ARBA00023136"/>
    </source>
</evidence>
<evidence type="ECO:0000256" key="1">
    <source>
        <dbReference type="ARBA" id="ARBA00004141"/>
    </source>
</evidence>
<evidence type="ECO:0000313" key="9">
    <source>
        <dbReference type="Proteomes" id="UP000291101"/>
    </source>
</evidence>
<evidence type="ECO:0000256" key="2">
    <source>
        <dbReference type="ARBA" id="ARBA00022692"/>
    </source>
</evidence>
<dbReference type="RefSeq" id="WP_129425276.1">
    <property type="nucleotide sequence ID" value="NZ_SDWV01000004.1"/>
</dbReference>
<feature type="transmembrane region" description="Helical" evidence="6">
    <location>
        <begin position="75"/>
        <end position="93"/>
    </location>
</feature>
<evidence type="ECO:0000256" key="6">
    <source>
        <dbReference type="SAM" id="Phobius"/>
    </source>
</evidence>
<accession>A0A4Q2T3A8</accession>
<feature type="region of interest" description="Disordered" evidence="5">
    <location>
        <begin position="149"/>
        <end position="193"/>
    </location>
</feature>
<dbReference type="OrthoDB" id="5422529at2"/>
<evidence type="ECO:0000256" key="5">
    <source>
        <dbReference type="SAM" id="MobiDB-lite"/>
    </source>
</evidence>
<dbReference type="AlphaFoldDB" id="A0A4Q2T3A8"/>
<organism evidence="8 9">
    <name type="scientific">Nocardioides zhouii</name>
    <dbReference type="NCBI Taxonomy" id="1168729"/>
    <lineage>
        <taxon>Bacteria</taxon>
        <taxon>Bacillati</taxon>
        <taxon>Actinomycetota</taxon>
        <taxon>Actinomycetes</taxon>
        <taxon>Propionibacteriales</taxon>
        <taxon>Nocardioidaceae</taxon>
        <taxon>Nocardioides</taxon>
    </lineage>
</organism>
<reference evidence="8 9" key="1">
    <citation type="submission" date="2019-01" db="EMBL/GenBank/DDBJ databases">
        <title>Novel species of Nocardioides.</title>
        <authorList>
            <person name="Liu Q."/>
            <person name="X Y.-H."/>
        </authorList>
    </citation>
    <scope>NUCLEOTIDE SEQUENCE [LARGE SCALE GENOMIC DNA]</scope>
    <source>
        <strain evidence="8 9">HLT2-9</strain>
    </source>
</reference>
<gene>
    <name evidence="8" type="ORF">EUA94_04870</name>
</gene>
<dbReference type="InterPro" id="IPR009908">
    <property type="entry name" value="Methylamine_util_MauE"/>
</dbReference>
<dbReference type="EMBL" id="SDWV01000004">
    <property type="protein sequence ID" value="RYC13215.1"/>
    <property type="molecule type" value="Genomic_DNA"/>
</dbReference>
<name>A0A4Q2T3A8_9ACTN</name>
<dbReference type="Pfam" id="PF07291">
    <property type="entry name" value="MauE"/>
    <property type="match status" value="1"/>
</dbReference>
<comment type="subcellular location">
    <subcellularLocation>
        <location evidence="1">Membrane</location>
        <topology evidence="1">Multi-pass membrane protein</topology>
    </subcellularLocation>
</comment>
<evidence type="ECO:0000259" key="7">
    <source>
        <dbReference type="Pfam" id="PF07291"/>
    </source>
</evidence>
<feature type="domain" description="Methylamine utilisation protein MauE" evidence="7">
    <location>
        <begin position="3"/>
        <end position="135"/>
    </location>
</feature>
<keyword evidence="9" id="KW-1185">Reference proteome</keyword>
<keyword evidence="4 6" id="KW-0472">Membrane</keyword>
<feature type="transmembrane region" description="Helical" evidence="6">
    <location>
        <begin position="45"/>
        <end position="68"/>
    </location>
</feature>
<feature type="compositionally biased region" description="Basic and acidic residues" evidence="5">
    <location>
        <begin position="164"/>
        <end position="193"/>
    </location>
</feature>
<proteinExistence type="predicted"/>
<sequence length="193" mass="20448">MKDWFGLVARLLTGGVWIVAGALKLPHPADSVRAVRAYELLPEAVVPAVGHLLPVVEVVIGLCLVLGVLVRGTSVVSALLFVAFIIGISSAWARGLSIDCGCFGGGGQIPDAAAKYPGEIARDVGLLALSLWLVVRPRSRLALDSVLFPSDPPPDQFDDQFDDHDDRSEGSRDGAEEELAQDRRGEGRDAGQA</sequence>
<protein>
    <submittedName>
        <fullName evidence="8">DoxX family membrane protein</fullName>
    </submittedName>
</protein>
<dbReference type="UniPathway" id="UPA00895"/>